<keyword evidence="2" id="KW-0012">Acyltransferase</keyword>
<proteinExistence type="predicted"/>
<organism evidence="4">
    <name type="scientific">viral metagenome</name>
    <dbReference type="NCBI Taxonomy" id="1070528"/>
    <lineage>
        <taxon>unclassified sequences</taxon>
        <taxon>metagenomes</taxon>
        <taxon>organismal metagenomes</taxon>
    </lineage>
</organism>
<evidence type="ECO:0000256" key="1">
    <source>
        <dbReference type="ARBA" id="ARBA00022679"/>
    </source>
</evidence>
<dbReference type="InterPro" id="IPR000182">
    <property type="entry name" value="GNAT_dom"/>
</dbReference>
<evidence type="ECO:0000256" key="2">
    <source>
        <dbReference type="ARBA" id="ARBA00023315"/>
    </source>
</evidence>
<evidence type="ECO:0000313" key="4">
    <source>
        <dbReference type="EMBL" id="QJA52722.1"/>
    </source>
</evidence>
<sequence>MIRPMTEIDIPEVTELAAVMYRESENYRAMSFSPERVREMALMVIRNGFAMVAVQEIKIIGIMAGSLVQPAFSKDLMACDFLLYVLPEYRGGMAAVRLVAAYVQWARKGGAKIITVGVTAGIDNDAAIAFYKAMGFHESGVQLMMDCSATGQPAKP</sequence>
<dbReference type="Gene3D" id="3.40.630.30">
    <property type="match status" value="1"/>
</dbReference>
<dbReference type="Pfam" id="PF00583">
    <property type="entry name" value="Acetyltransf_1"/>
    <property type="match status" value="1"/>
</dbReference>
<dbReference type="SUPFAM" id="SSF55729">
    <property type="entry name" value="Acyl-CoA N-acyltransferases (Nat)"/>
    <property type="match status" value="1"/>
</dbReference>
<reference evidence="4" key="1">
    <citation type="submission" date="2020-03" db="EMBL/GenBank/DDBJ databases">
        <title>The deep terrestrial virosphere.</title>
        <authorList>
            <person name="Holmfeldt K."/>
            <person name="Nilsson E."/>
            <person name="Simone D."/>
            <person name="Lopez-Fernandez M."/>
            <person name="Wu X."/>
            <person name="de Brujin I."/>
            <person name="Lundin D."/>
            <person name="Andersson A."/>
            <person name="Bertilsson S."/>
            <person name="Dopson M."/>
        </authorList>
    </citation>
    <scope>NUCLEOTIDE SEQUENCE</scope>
    <source>
        <strain evidence="4">TM448A02920</strain>
    </source>
</reference>
<dbReference type="EMBL" id="MT144362">
    <property type="protein sequence ID" value="QJA52722.1"/>
    <property type="molecule type" value="Genomic_DNA"/>
</dbReference>
<accession>A0A6H1ZZ37</accession>
<dbReference type="InterPro" id="IPR050832">
    <property type="entry name" value="Bact_Acetyltransf"/>
</dbReference>
<name>A0A6H1ZZ37_9ZZZZ</name>
<evidence type="ECO:0000259" key="3">
    <source>
        <dbReference type="PROSITE" id="PS51186"/>
    </source>
</evidence>
<dbReference type="PANTHER" id="PTHR43877">
    <property type="entry name" value="AMINOALKYLPHOSPHONATE N-ACETYLTRANSFERASE-RELATED-RELATED"/>
    <property type="match status" value="1"/>
</dbReference>
<dbReference type="PANTHER" id="PTHR43877:SF1">
    <property type="entry name" value="ACETYLTRANSFERASE"/>
    <property type="match status" value="1"/>
</dbReference>
<protein>
    <submittedName>
        <fullName evidence="4">Putative acetyltransferase</fullName>
    </submittedName>
</protein>
<dbReference type="AlphaFoldDB" id="A0A6H1ZZ37"/>
<keyword evidence="1 4" id="KW-0808">Transferase</keyword>
<gene>
    <name evidence="4" type="ORF">TM448A02920_0012</name>
</gene>
<dbReference type="GO" id="GO:0016747">
    <property type="term" value="F:acyltransferase activity, transferring groups other than amino-acyl groups"/>
    <property type="evidence" value="ECO:0007669"/>
    <property type="project" value="InterPro"/>
</dbReference>
<dbReference type="PROSITE" id="PS51186">
    <property type="entry name" value="GNAT"/>
    <property type="match status" value="1"/>
</dbReference>
<feature type="domain" description="N-acetyltransferase" evidence="3">
    <location>
        <begin position="1"/>
        <end position="156"/>
    </location>
</feature>
<dbReference type="InterPro" id="IPR016181">
    <property type="entry name" value="Acyl_CoA_acyltransferase"/>
</dbReference>